<sequence length="100" mass="12056">MFQEFILERRRVHVDENHLHYIEKEKPMNNGKLLVHAEECVGSETTVEMIFRCSDLENRDLFSKRSFFDNIKSCGRWYPLPIFQFVKQKNGFDSPEHLDY</sequence>
<accession>A0A445DT65</accession>
<proteinExistence type="predicted"/>
<name>A0A445DT65_ARAHY</name>
<gene>
    <name evidence="1" type="ORF">Ahy_A03g012363</name>
</gene>
<comment type="caution">
    <text evidence="1">The sequence shown here is derived from an EMBL/GenBank/DDBJ whole genome shotgun (WGS) entry which is preliminary data.</text>
</comment>
<protein>
    <submittedName>
        <fullName evidence="1">Uncharacterized protein</fullName>
    </submittedName>
</protein>
<reference evidence="1 2" key="1">
    <citation type="submission" date="2019-01" db="EMBL/GenBank/DDBJ databases">
        <title>Sequencing of cultivated peanut Arachis hypogaea provides insights into genome evolution and oil improvement.</title>
        <authorList>
            <person name="Chen X."/>
        </authorList>
    </citation>
    <scope>NUCLEOTIDE SEQUENCE [LARGE SCALE GENOMIC DNA]</scope>
    <source>
        <strain evidence="2">cv. Fuhuasheng</strain>
        <tissue evidence="1">Leaves</tissue>
    </source>
</reference>
<evidence type="ECO:0000313" key="2">
    <source>
        <dbReference type="Proteomes" id="UP000289738"/>
    </source>
</evidence>
<evidence type="ECO:0000313" key="1">
    <source>
        <dbReference type="EMBL" id="RYR66372.1"/>
    </source>
</evidence>
<dbReference type="Proteomes" id="UP000289738">
    <property type="component" value="Chromosome A03"/>
</dbReference>
<dbReference type="EMBL" id="SDMP01000003">
    <property type="protein sequence ID" value="RYR66372.1"/>
    <property type="molecule type" value="Genomic_DNA"/>
</dbReference>
<keyword evidence="2" id="KW-1185">Reference proteome</keyword>
<dbReference type="STRING" id="3818.A0A445DT65"/>
<organism evidence="1 2">
    <name type="scientific">Arachis hypogaea</name>
    <name type="common">Peanut</name>
    <dbReference type="NCBI Taxonomy" id="3818"/>
    <lineage>
        <taxon>Eukaryota</taxon>
        <taxon>Viridiplantae</taxon>
        <taxon>Streptophyta</taxon>
        <taxon>Embryophyta</taxon>
        <taxon>Tracheophyta</taxon>
        <taxon>Spermatophyta</taxon>
        <taxon>Magnoliopsida</taxon>
        <taxon>eudicotyledons</taxon>
        <taxon>Gunneridae</taxon>
        <taxon>Pentapetalae</taxon>
        <taxon>rosids</taxon>
        <taxon>fabids</taxon>
        <taxon>Fabales</taxon>
        <taxon>Fabaceae</taxon>
        <taxon>Papilionoideae</taxon>
        <taxon>50 kb inversion clade</taxon>
        <taxon>dalbergioids sensu lato</taxon>
        <taxon>Dalbergieae</taxon>
        <taxon>Pterocarpus clade</taxon>
        <taxon>Arachis</taxon>
    </lineage>
</organism>
<dbReference type="AlphaFoldDB" id="A0A445DT65"/>